<accession>A0A1L9RFR1</accession>
<evidence type="ECO:0000256" key="3">
    <source>
        <dbReference type="PROSITE-ProRule" id="PRU00221"/>
    </source>
</evidence>
<dbReference type="GeneID" id="63751438"/>
<dbReference type="PANTHER" id="PTHR19879">
    <property type="entry name" value="TRANSCRIPTION INITIATION FACTOR TFIID"/>
    <property type="match status" value="1"/>
</dbReference>
<gene>
    <name evidence="4" type="ORF">ASPWEDRAFT_41573</name>
</gene>
<evidence type="ECO:0000256" key="1">
    <source>
        <dbReference type="ARBA" id="ARBA00022574"/>
    </source>
</evidence>
<dbReference type="PROSITE" id="PS50294">
    <property type="entry name" value="WD_REPEATS_REGION"/>
    <property type="match status" value="1"/>
</dbReference>
<dbReference type="PROSITE" id="PS50082">
    <property type="entry name" value="WD_REPEATS_2"/>
    <property type="match status" value="2"/>
</dbReference>
<name>A0A1L9RFR1_ASPWE</name>
<dbReference type="Gene3D" id="2.130.10.10">
    <property type="entry name" value="YVTN repeat-like/Quinoprotein amine dehydrogenase"/>
    <property type="match status" value="3"/>
</dbReference>
<dbReference type="STRING" id="1073089.A0A1L9RFR1"/>
<dbReference type="SUPFAM" id="SSF50978">
    <property type="entry name" value="WD40 repeat-like"/>
    <property type="match status" value="1"/>
</dbReference>
<dbReference type="InterPro" id="IPR036322">
    <property type="entry name" value="WD40_repeat_dom_sf"/>
</dbReference>
<dbReference type="InterPro" id="IPR001680">
    <property type="entry name" value="WD40_rpt"/>
</dbReference>
<dbReference type="InterPro" id="IPR019775">
    <property type="entry name" value="WD40_repeat_CS"/>
</dbReference>
<evidence type="ECO:0000313" key="5">
    <source>
        <dbReference type="Proteomes" id="UP000184383"/>
    </source>
</evidence>
<dbReference type="OrthoDB" id="1367865at2759"/>
<proteinExistence type="predicted"/>
<dbReference type="EMBL" id="KV878213">
    <property type="protein sequence ID" value="OJJ33717.1"/>
    <property type="molecule type" value="Genomic_DNA"/>
</dbReference>
<dbReference type="SMART" id="SM00320">
    <property type="entry name" value="WD40"/>
    <property type="match status" value="7"/>
</dbReference>
<dbReference type="Proteomes" id="UP000184383">
    <property type="component" value="Unassembled WGS sequence"/>
</dbReference>
<dbReference type="VEuPathDB" id="FungiDB:ASPWEDRAFT_41573"/>
<keyword evidence="5" id="KW-1185">Reference proteome</keyword>
<sequence length="468" mass="51415">MPSMNQKKFVEQFKYALESNFTSPSGEPALLAPDHPKKWGQERARIQLDGEAKEMTLSPDKRFVAVSIEKEIHVFDVAGEARAEVLKGHVGIVDDIKFAPGLFDSNGARYMLASGSGGYGDEQMVILWELDENGKLISRESEKTLDVDALTAKALQPLISELADSHGWNPAGKAITTLEEDVRNALRNAIAIHEQEDKHCLAGELASFGSPAFGPDGKTLIYLTQNHSTQEETREAASLPCVNIWDVQSKSLRHQLRGHTDSIMWAATSPDNKLIASIAWDGTARIWDASSGECLHILGPFNGQLWSGAFSPDSTHLAISQGSPNTHLHVYNIHTGTSVSCFDEFERWARSISWSQDGSMLAGAGEGGTLYVWDPYTGVEKMRRSLALDDPMMSRFAGISGVQFVDGGRKLVFQIRDGTVEVYDFEKNVKQLFLREGEKCPRAGVVCSADSRMLVASGGDILRVWDLD</sequence>
<evidence type="ECO:0000256" key="2">
    <source>
        <dbReference type="ARBA" id="ARBA00022737"/>
    </source>
</evidence>
<feature type="repeat" description="WD" evidence="3">
    <location>
        <begin position="256"/>
        <end position="297"/>
    </location>
</feature>
<dbReference type="PANTHER" id="PTHR19879:SF9">
    <property type="entry name" value="TRANSCRIPTION INITIATION FACTOR TFIID SUBUNIT 5"/>
    <property type="match status" value="1"/>
</dbReference>
<reference evidence="5" key="1">
    <citation type="journal article" date="2017" name="Genome Biol.">
        <title>Comparative genomics reveals high biological diversity and specific adaptations in the industrially and medically important fungal genus Aspergillus.</title>
        <authorList>
            <person name="de Vries R.P."/>
            <person name="Riley R."/>
            <person name="Wiebenga A."/>
            <person name="Aguilar-Osorio G."/>
            <person name="Amillis S."/>
            <person name="Uchima C.A."/>
            <person name="Anderluh G."/>
            <person name="Asadollahi M."/>
            <person name="Askin M."/>
            <person name="Barry K."/>
            <person name="Battaglia E."/>
            <person name="Bayram O."/>
            <person name="Benocci T."/>
            <person name="Braus-Stromeyer S.A."/>
            <person name="Caldana C."/>
            <person name="Canovas D."/>
            <person name="Cerqueira G.C."/>
            <person name="Chen F."/>
            <person name="Chen W."/>
            <person name="Choi C."/>
            <person name="Clum A."/>
            <person name="Dos Santos R.A."/>
            <person name="Damasio A.R."/>
            <person name="Diallinas G."/>
            <person name="Emri T."/>
            <person name="Fekete E."/>
            <person name="Flipphi M."/>
            <person name="Freyberg S."/>
            <person name="Gallo A."/>
            <person name="Gournas C."/>
            <person name="Habgood R."/>
            <person name="Hainaut M."/>
            <person name="Harispe M.L."/>
            <person name="Henrissat B."/>
            <person name="Hilden K.S."/>
            <person name="Hope R."/>
            <person name="Hossain A."/>
            <person name="Karabika E."/>
            <person name="Karaffa L."/>
            <person name="Karanyi Z."/>
            <person name="Krasevec N."/>
            <person name="Kuo A."/>
            <person name="Kusch H."/>
            <person name="LaButti K."/>
            <person name="Lagendijk E.L."/>
            <person name="Lapidus A."/>
            <person name="Levasseur A."/>
            <person name="Lindquist E."/>
            <person name="Lipzen A."/>
            <person name="Logrieco A.F."/>
            <person name="MacCabe A."/>
            <person name="Maekelae M.R."/>
            <person name="Malavazi I."/>
            <person name="Melin P."/>
            <person name="Meyer V."/>
            <person name="Mielnichuk N."/>
            <person name="Miskei M."/>
            <person name="Molnar A.P."/>
            <person name="Mule G."/>
            <person name="Ngan C.Y."/>
            <person name="Orejas M."/>
            <person name="Orosz E."/>
            <person name="Ouedraogo J.P."/>
            <person name="Overkamp K.M."/>
            <person name="Park H.-S."/>
            <person name="Perrone G."/>
            <person name="Piumi F."/>
            <person name="Punt P.J."/>
            <person name="Ram A.F."/>
            <person name="Ramon A."/>
            <person name="Rauscher S."/>
            <person name="Record E."/>
            <person name="Riano-Pachon D.M."/>
            <person name="Robert V."/>
            <person name="Roehrig J."/>
            <person name="Ruller R."/>
            <person name="Salamov A."/>
            <person name="Salih N.S."/>
            <person name="Samson R.A."/>
            <person name="Sandor E."/>
            <person name="Sanguinetti M."/>
            <person name="Schuetze T."/>
            <person name="Sepcic K."/>
            <person name="Shelest E."/>
            <person name="Sherlock G."/>
            <person name="Sophianopoulou V."/>
            <person name="Squina F.M."/>
            <person name="Sun H."/>
            <person name="Susca A."/>
            <person name="Todd R.B."/>
            <person name="Tsang A."/>
            <person name="Unkles S.E."/>
            <person name="van de Wiele N."/>
            <person name="van Rossen-Uffink D."/>
            <person name="Oliveira J.V."/>
            <person name="Vesth T.C."/>
            <person name="Visser J."/>
            <person name="Yu J.-H."/>
            <person name="Zhou M."/>
            <person name="Andersen M.R."/>
            <person name="Archer D.B."/>
            <person name="Baker S.E."/>
            <person name="Benoit I."/>
            <person name="Brakhage A.A."/>
            <person name="Braus G.H."/>
            <person name="Fischer R."/>
            <person name="Frisvad J.C."/>
            <person name="Goldman G.H."/>
            <person name="Houbraken J."/>
            <person name="Oakley B."/>
            <person name="Pocsi I."/>
            <person name="Scazzocchio C."/>
            <person name="Seiboth B."/>
            <person name="vanKuyk P.A."/>
            <person name="Wortman J."/>
            <person name="Dyer P.S."/>
            <person name="Grigoriev I.V."/>
        </authorList>
    </citation>
    <scope>NUCLEOTIDE SEQUENCE [LARGE SCALE GENOMIC DNA]</scope>
    <source>
        <strain evidence="5">DTO 134E9</strain>
    </source>
</reference>
<dbReference type="InterPro" id="IPR015943">
    <property type="entry name" value="WD40/YVTN_repeat-like_dom_sf"/>
</dbReference>
<dbReference type="Pfam" id="PF00400">
    <property type="entry name" value="WD40"/>
    <property type="match status" value="2"/>
</dbReference>
<dbReference type="AlphaFoldDB" id="A0A1L9RFR1"/>
<feature type="repeat" description="WD" evidence="3">
    <location>
        <begin position="342"/>
        <end position="374"/>
    </location>
</feature>
<protein>
    <submittedName>
        <fullName evidence="4">Uncharacterized protein</fullName>
    </submittedName>
</protein>
<keyword evidence="2" id="KW-0677">Repeat</keyword>
<keyword evidence="1 3" id="KW-0853">WD repeat</keyword>
<dbReference type="RefSeq" id="XP_040687393.1">
    <property type="nucleotide sequence ID" value="XM_040835590.1"/>
</dbReference>
<organism evidence="4 5">
    <name type="scientific">Aspergillus wentii DTO 134E9</name>
    <dbReference type="NCBI Taxonomy" id="1073089"/>
    <lineage>
        <taxon>Eukaryota</taxon>
        <taxon>Fungi</taxon>
        <taxon>Dikarya</taxon>
        <taxon>Ascomycota</taxon>
        <taxon>Pezizomycotina</taxon>
        <taxon>Eurotiomycetes</taxon>
        <taxon>Eurotiomycetidae</taxon>
        <taxon>Eurotiales</taxon>
        <taxon>Aspergillaceae</taxon>
        <taxon>Aspergillus</taxon>
        <taxon>Aspergillus subgen. Cremei</taxon>
    </lineage>
</organism>
<dbReference type="PROSITE" id="PS00678">
    <property type="entry name" value="WD_REPEATS_1"/>
    <property type="match status" value="1"/>
</dbReference>
<evidence type="ECO:0000313" key="4">
    <source>
        <dbReference type="EMBL" id="OJJ33717.1"/>
    </source>
</evidence>